<gene>
    <name evidence="1" type="ORF">KA717_07040</name>
</gene>
<dbReference type="Gene3D" id="3.90.79.10">
    <property type="entry name" value="Nucleoside Triphosphate Pyrophosphohydrolase"/>
    <property type="match status" value="1"/>
</dbReference>
<dbReference type="KEGG" id="wna:KA717_07040"/>
<dbReference type="EMBL" id="CP073041">
    <property type="protein sequence ID" value="UXE62508.1"/>
    <property type="molecule type" value="Genomic_DNA"/>
</dbReference>
<protein>
    <submittedName>
        <fullName evidence="1">Uncharacterized protein</fullName>
    </submittedName>
</protein>
<evidence type="ECO:0000313" key="1">
    <source>
        <dbReference type="EMBL" id="UXE62508.1"/>
    </source>
</evidence>
<proteinExistence type="predicted"/>
<reference evidence="1" key="1">
    <citation type="submission" date="2021-04" db="EMBL/GenBank/DDBJ databases">
        <title>Genome sequence of Woronichinia naegeliana from Washington state freshwater lake bloom.</title>
        <authorList>
            <person name="Dreher T.W."/>
        </authorList>
    </citation>
    <scope>NUCLEOTIDE SEQUENCE</scope>
    <source>
        <strain evidence="1">WA131</strain>
    </source>
</reference>
<organism evidence="1">
    <name type="scientific">Woronichinia naegeliana WA131</name>
    <dbReference type="NCBI Taxonomy" id="2824559"/>
    <lineage>
        <taxon>Bacteria</taxon>
        <taxon>Bacillati</taxon>
        <taxon>Cyanobacteriota</taxon>
        <taxon>Cyanophyceae</taxon>
        <taxon>Synechococcales</taxon>
        <taxon>Coelosphaeriaceae</taxon>
        <taxon>Woronichinia</taxon>
    </lineage>
</organism>
<accession>A0A977KZ34</accession>
<sequence>MTFAKAGSLQSALNGKSQDDQQATLEYWRVEKADSLIILPIQKANVDLSPSSQDRFLLPRSFYRPGLGITTLDFPGGRLLPEQQPETLIPQILQRELGISPEQITELSVINAQRSPIHCLFKTPVN</sequence>
<dbReference type="AlphaFoldDB" id="A0A977KZ34"/>
<name>A0A977KZ34_9CYAN</name>
<dbReference type="Proteomes" id="UP001065613">
    <property type="component" value="Chromosome"/>
</dbReference>